<dbReference type="InterPro" id="IPR050572">
    <property type="entry name" value="Fe-S_Ferredoxin"/>
</dbReference>
<proteinExistence type="predicted"/>
<comment type="caution">
    <text evidence="6">The sequence shown here is derived from an EMBL/GenBank/DDBJ whole genome shotgun (WGS) entry which is preliminary data.</text>
</comment>
<reference evidence="6" key="1">
    <citation type="journal article" date="2021" name="mSystems">
        <title>Bacteria and Archaea Synergistically Convert Glycine Betaine to Biogenic Methane in the Formosa Cold Seep of the South China Sea.</title>
        <authorList>
            <person name="Li L."/>
            <person name="Zhang W."/>
            <person name="Zhang S."/>
            <person name="Song L."/>
            <person name="Sun Q."/>
            <person name="Zhang H."/>
            <person name="Xiang H."/>
            <person name="Dong X."/>
        </authorList>
    </citation>
    <scope>NUCLEOTIDE SEQUENCE</scope>
    <source>
        <strain evidence="6">ZWT</strain>
    </source>
</reference>
<dbReference type="InterPro" id="IPR017896">
    <property type="entry name" value="4Fe4S_Fe-S-bd"/>
</dbReference>
<keyword evidence="2" id="KW-0479">Metal-binding</keyword>
<feature type="domain" description="4Fe-4S ferredoxin-type" evidence="5">
    <location>
        <begin position="1"/>
        <end position="29"/>
    </location>
</feature>
<feature type="domain" description="4Fe-4S ferredoxin-type" evidence="5">
    <location>
        <begin position="30"/>
        <end position="60"/>
    </location>
</feature>
<name>A0A9J6NWF7_9CLOT</name>
<keyword evidence="7" id="KW-1185">Reference proteome</keyword>
<organism evidence="6 7">
    <name type="scientific">Oceanirhabdus seepicola</name>
    <dbReference type="NCBI Taxonomy" id="2828781"/>
    <lineage>
        <taxon>Bacteria</taxon>
        <taxon>Bacillati</taxon>
        <taxon>Bacillota</taxon>
        <taxon>Clostridia</taxon>
        <taxon>Eubacteriales</taxon>
        <taxon>Clostridiaceae</taxon>
        <taxon>Oceanirhabdus</taxon>
    </lineage>
</organism>
<dbReference type="PROSITE" id="PS00198">
    <property type="entry name" value="4FE4S_FER_1"/>
    <property type="match status" value="2"/>
</dbReference>
<evidence type="ECO:0000259" key="5">
    <source>
        <dbReference type="PROSITE" id="PS51379"/>
    </source>
</evidence>
<keyword evidence="1" id="KW-0004">4Fe-4S</keyword>
<keyword evidence="4" id="KW-0411">Iron-sulfur</keyword>
<dbReference type="Pfam" id="PF00037">
    <property type="entry name" value="Fer4"/>
    <property type="match status" value="1"/>
</dbReference>
<dbReference type="GO" id="GO:0051539">
    <property type="term" value="F:4 iron, 4 sulfur cluster binding"/>
    <property type="evidence" value="ECO:0007669"/>
    <property type="project" value="UniProtKB-KW"/>
</dbReference>
<dbReference type="EMBL" id="JAGSOJ010000001">
    <property type="protein sequence ID" value="MCM1988249.1"/>
    <property type="molecule type" value="Genomic_DNA"/>
</dbReference>
<feature type="domain" description="4Fe-4S ferredoxin-type" evidence="5">
    <location>
        <begin position="108"/>
        <end position="136"/>
    </location>
</feature>
<feature type="domain" description="4Fe-4S ferredoxin-type" evidence="5">
    <location>
        <begin position="71"/>
        <end position="100"/>
    </location>
</feature>
<evidence type="ECO:0000313" key="6">
    <source>
        <dbReference type="EMBL" id="MCM1988249.1"/>
    </source>
</evidence>
<dbReference type="Proteomes" id="UP001056429">
    <property type="component" value="Unassembled WGS sequence"/>
</dbReference>
<evidence type="ECO:0000313" key="7">
    <source>
        <dbReference type="Proteomes" id="UP001056429"/>
    </source>
</evidence>
<evidence type="ECO:0000256" key="1">
    <source>
        <dbReference type="ARBA" id="ARBA00022485"/>
    </source>
</evidence>
<evidence type="ECO:0000256" key="2">
    <source>
        <dbReference type="ARBA" id="ARBA00022723"/>
    </source>
</evidence>
<dbReference type="PANTHER" id="PTHR43687">
    <property type="entry name" value="ADENYLYLSULFATE REDUCTASE, BETA SUBUNIT"/>
    <property type="match status" value="1"/>
</dbReference>
<evidence type="ECO:0000256" key="4">
    <source>
        <dbReference type="ARBA" id="ARBA00023014"/>
    </source>
</evidence>
<dbReference type="GO" id="GO:0046872">
    <property type="term" value="F:metal ion binding"/>
    <property type="evidence" value="ECO:0007669"/>
    <property type="project" value="UniProtKB-KW"/>
</dbReference>
<dbReference type="RefSeq" id="WP_250857105.1">
    <property type="nucleotide sequence ID" value="NZ_JAGSOJ010000001.1"/>
</dbReference>
<evidence type="ECO:0000256" key="3">
    <source>
        <dbReference type="ARBA" id="ARBA00023004"/>
    </source>
</evidence>
<keyword evidence="3" id="KW-0408">Iron</keyword>
<dbReference type="Gene3D" id="3.30.70.20">
    <property type="match status" value="2"/>
</dbReference>
<dbReference type="InterPro" id="IPR017900">
    <property type="entry name" value="4Fe4S_Fe_S_CS"/>
</dbReference>
<accession>A0A9J6NWF7</accession>
<dbReference type="PROSITE" id="PS51379">
    <property type="entry name" value="4FE4S_FER_2"/>
    <property type="match status" value="4"/>
</dbReference>
<dbReference type="Pfam" id="PF14697">
    <property type="entry name" value="Fer4_21"/>
    <property type="match status" value="1"/>
</dbReference>
<sequence>MSYSITDKCIGCTLCAKKCPVNAIKGNLKEKHSINSDKCIECGVCGKVCPTSAILNSNNETCMKIKQSEWPKPVFDYNKCYSCGVCKEMCIENCIEMKSQDENDLVYKPFLVEPKKCISCGACVSVCGVNAIQLKN</sequence>
<gene>
    <name evidence="6" type="ORF">KDK92_00740</name>
</gene>
<reference evidence="6" key="2">
    <citation type="submission" date="2021-04" db="EMBL/GenBank/DDBJ databases">
        <authorList>
            <person name="Dong X."/>
        </authorList>
    </citation>
    <scope>NUCLEOTIDE SEQUENCE</scope>
    <source>
        <strain evidence="6">ZWT</strain>
    </source>
</reference>
<dbReference type="AlphaFoldDB" id="A0A9J6NWF7"/>
<dbReference type="SUPFAM" id="SSF54862">
    <property type="entry name" value="4Fe-4S ferredoxins"/>
    <property type="match status" value="1"/>
</dbReference>
<protein>
    <submittedName>
        <fullName evidence="6">4Fe-4S binding protein</fullName>
    </submittedName>
</protein>
<dbReference type="PANTHER" id="PTHR43687:SF1">
    <property type="entry name" value="FERREDOXIN III"/>
    <property type="match status" value="1"/>
</dbReference>